<evidence type="ECO:0000313" key="8">
    <source>
        <dbReference type="EMBL" id="OWF44948.1"/>
    </source>
</evidence>
<feature type="transmembrane region" description="Helical" evidence="5">
    <location>
        <begin position="234"/>
        <end position="258"/>
    </location>
</feature>
<evidence type="ECO:0000259" key="7">
    <source>
        <dbReference type="Pfam" id="PF02932"/>
    </source>
</evidence>
<organism evidence="8 9">
    <name type="scientific">Mizuhopecten yessoensis</name>
    <name type="common">Japanese scallop</name>
    <name type="synonym">Patinopecten yessoensis</name>
    <dbReference type="NCBI Taxonomy" id="6573"/>
    <lineage>
        <taxon>Eukaryota</taxon>
        <taxon>Metazoa</taxon>
        <taxon>Spiralia</taxon>
        <taxon>Lophotrochozoa</taxon>
        <taxon>Mollusca</taxon>
        <taxon>Bivalvia</taxon>
        <taxon>Autobranchia</taxon>
        <taxon>Pteriomorphia</taxon>
        <taxon>Pectinida</taxon>
        <taxon>Pectinoidea</taxon>
        <taxon>Pectinidae</taxon>
        <taxon>Mizuhopecten</taxon>
    </lineage>
</organism>
<dbReference type="Proteomes" id="UP000242188">
    <property type="component" value="Unassembled WGS sequence"/>
</dbReference>
<dbReference type="InterPro" id="IPR006202">
    <property type="entry name" value="Neur_chan_lig-bd"/>
</dbReference>
<dbReference type="InterPro" id="IPR018000">
    <property type="entry name" value="Neurotransmitter_ion_chnl_CS"/>
</dbReference>
<keyword evidence="5" id="KW-0813">Transport</keyword>
<keyword evidence="2 5" id="KW-0812">Transmembrane</keyword>
<dbReference type="InterPro" id="IPR006029">
    <property type="entry name" value="Neurotrans-gated_channel_TM"/>
</dbReference>
<feature type="domain" description="Neurotransmitter-gated ion-channel transmembrane" evidence="7">
    <location>
        <begin position="241"/>
        <end position="315"/>
    </location>
</feature>
<keyword evidence="8" id="KW-0675">Receptor</keyword>
<keyword evidence="5" id="KW-0406">Ion transport</keyword>
<dbReference type="SUPFAM" id="SSF90112">
    <property type="entry name" value="Neurotransmitter-gated ion-channel transmembrane pore"/>
    <property type="match status" value="1"/>
</dbReference>
<feature type="transmembrane region" description="Helical" evidence="5">
    <location>
        <begin position="264"/>
        <end position="285"/>
    </location>
</feature>
<keyword evidence="4 5" id="KW-0472">Membrane</keyword>
<dbReference type="Gene3D" id="2.70.170.10">
    <property type="entry name" value="Neurotransmitter-gated ion-channel ligand-binding domain"/>
    <property type="match status" value="1"/>
</dbReference>
<evidence type="ECO:0000256" key="5">
    <source>
        <dbReference type="RuleBase" id="RU000687"/>
    </source>
</evidence>
<proteinExistence type="inferred from homology"/>
<dbReference type="Gene3D" id="1.20.58.390">
    <property type="entry name" value="Neurotransmitter-gated ion-channel transmembrane domain"/>
    <property type="match status" value="1"/>
</dbReference>
<feature type="signal peptide" evidence="5">
    <location>
        <begin position="1"/>
        <end position="23"/>
    </location>
</feature>
<dbReference type="InterPro" id="IPR038050">
    <property type="entry name" value="Neuro_actylchol_rec"/>
</dbReference>
<dbReference type="FunFam" id="2.70.170.10:FF:000028">
    <property type="entry name" value="AcetylCholine Receptor"/>
    <property type="match status" value="1"/>
</dbReference>
<comment type="similarity">
    <text evidence="5">Belongs to the ligand-gated ion channel (TC 1.A.9) family.</text>
</comment>
<keyword evidence="9" id="KW-1185">Reference proteome</keyword>
<dbReference type="AlphaFoldDB" id="A0A210Q885"/>
<dbReference type="GO" id="GO:0016020">
    <property type="term" value="C:membrane"/>
    <property type="evidence" value="ECO:0007669"/>
    <property type="project" value="UniProtKB-SubCell"/>
</dbReference>
<dbReference type="Pfam" id="PF02931">
    <property type="entry name" value="Neur_chan_LBD"/>
    <property type="match status" value="1"/>
</dbReference>
<dbReference type="InterPro" id="IPR036719">
    <property type="entry name" value="Neuro-gated_channel_TM_sf"/>
</dbReference>
<dbReference type="SUPFAM" id="SSF63712">
    <property type="entry name" value="Nicotinic receptor ligand binding domain-like"/>
    <property type="match status" value="1"/>
</dbReference>
<evidence type="ECO:0000259" key="6">
    <source>
        <dbReference type="Pfam" id="PF02931"/>
    </source>
</evidence>
<evidence type="ECO:0000256" key="4">
    <source>
        <dbReference type="ARBA" id="ARBA00023136"/>
    </source>
</evidence>
<dbReference type="Pfam" id="PF02932">
    <property type="entry name" value="Neur_chan_memb"/>
    <property type="match status" value="1"/>
</dbReference>
<feature type="domain" description="Neurotransmitter-gated ion-channel ligand-binding" evidence="6">
    <location>
        <begin position="33"/>
        <end position="232"/>
    </location>
</feature>
<evidence type="ECO:0000256" key="3">
    <source>
        <dbReference type="ARBA" id="ARBA00022989"/>
    </source>
</evidence>
<evidence type="ECO:0000256" key="2">
    <source>
        <dbReference type="ARBA" id="ARBA00022692"/>
    </source>
</evidence>
<feature type="transmembrane region" description="Helical" evidence="5">
    <location>
        <begin position="396"/>
        <end position="416"/>
    </location>
</feature>
<dbReference type="PROSITE" id="PS00236">
    <property type="entry name" value="NEUROTR_ION_CHANNEL"/>
    <property type="match status" value="1"/>
</dbReference>
<dbReference type="GO" id="GO:0005230">
    <property type="term" value="F:extracellular ligand-gated monoatomic ion channel activity"/>
    <property type="evidence" value="ECO:0007669"/>
    <property type="project" value="InterPro"/>
</dbReference>
<dbReference type="CDD" id="cd18989">
    <property type="entry name" value="LGIC_ECD_cation"/>
    <property type="match status" value="1"/>
</dbReference>
<evidence type="ECO:0000256" key="1">
    <source>
        <dbReference type="ARBA" id="ARBA00004141"/>
    </source>
</evidence>
<gene>
    <name evidence="8" type="ORF">KP79_PYT18117</name>
</gene>
<dbReference type="InterPro" id="IPR036734">
    <property type="entry name" value="Neur_chan_lig-bd_sf"/>
</dbReference>
<dbReference type="OrthoDB" id="6153170at2759"/>
<reference evidence="8 9" key="1">
    <citation type="journal article" date="2017" name="Nat. Ecol. Evol.">
        <title>Scallop genome provides insights into evolution of bilaterian karyotype and development.</title>
        <authorList>
            <person name="Wang S."/>
            <person name="Zhang J."/>
            <person name="Jiao W."/>
            <person name="Li J."/>
            <person name="Xun X."/>
            <person name="Sun Y."/>
            <person name="Guo X."/>
            <person name="Huan P."/>
            <person name="Dong B."/>
            <person name="Zhang L."/>
            <person name="Hu X."/>
            <person name="Sun X."/>
            <person name="Wang J."/>
            <person name="Zhao C."/>
            <person name="Wang Y."/>
            <person name="Wang D."/>
            <person name="Huang X."/>
            <person name="Wang R."/>
            <person name="Lv J."/>
            <person name="Li Y."/>
            <person name="Zhang Z."/>
            <person name="Liu B."/>
            <person name="Lu W."/>
            <person name="Hui Y."/>
            <person name="Liang J."/>
            <person name="Zhou Z."/>
            <person name="Hou R."/>
            <person name="Li X."/>
            <person name="Liu Y."/>
            <person name="Li H."/>
            <person name="Ning X."/>
            <person name="Lin Y."/>
            <person name="Zhao L."/>
            <person name="Xing Q."/>
            <person name="Dou J."/>
            <person name="Li Y."/>
            <person name="Mao J."/>
            <person name="Guo H."/>
            <person name="Dou H."/>
            <person name="Li T."/>
            <person name="Mu C."/>
            <person name="Jiang W."/>
            <person name="Fu Q."/>
            <person name="Fu X."/>
            <person name="Miao Y."/>
            <person name="Liu J."/>
            <person name="Yu Q."/>
            <person name="Li R."/>
            <person name="Liao H."/>
            <person name="Li X."/>
            <person name="Kong Y."/>
            <person name="Jiang Z."/>
            <person name="Chourrout D."/>
            <person name="Li R."/>
            <person name="Bao Z."/>
        </authorList>
    </citation>
    <scope>NUCLEOTIDE SEQUENCE [LARGE SCALE GENOMIC DNA]</scope>
    <source>
        <strain evidence="8 9">PY_sf001</strain>
    </source>
</reference>
<dbReference type="EMBL" id="NEDP02004646">
    <property type="protein sequence ID" value="OWF44948.1"/>
    <property type="molecule type" value="Genomic_DNA"/>
</dbReference>
<accession>A0A210Q885</accession>
<dbReference type="CDD" id="cd19051">
    <property type="entry name" value="LGIC_TM_cation"/>
    <property type="match status" value="1"/>
</dbReference>
<dbReference type="PANTHER" id="PTHR18945">
    <property type="entry name" value="NEUROTRANSMITTER GATED ION CHANNEL"/>
    <property type="match status" value="1"/>
</dbReference>
<keyword evidence="3 5" id="KW-1133">Transmembrane helix</keyword>
<keyword evidence="5" id="KW-0407">Ion channel</keyword>
<protein>
    <submittedName>
        <fullName evidence="8">Neuronal acetylcholine receptor subunit alpha-6</fullName>
    </submittedName>
</protein>
<dbReference type="STRING" id="6573.A0A210Q885"/>
<comment type="subcellular location">
    <subcellularLocation>
        <location evidence="1">Membrane</location>
        <topology evidence="1">Multi-pass membrane protein</topology>
    </subcellularLocation>
</comment>
<dbReference type="GO" id="GO:0004888">
    <property type="term" value="F:transmembrane signaling receptor activity"/>
    <property type="evidence" value="ECO:0007669"/>
    <property type="project" value="InterPro"/>
</dbReference>
<comment type="caution">
    <text evidence="8">The sequence shown here is derived from an EMBL/GenBank/DDBJ whole genome shotgun (WGS) entry which is preliminary data.</text>
</comment>
<evidence type="ECO:0000313" key="9">
    <source>
        <dbReference type="Proteomes" id="UP000242188"/>
    </source>
</evidence>
<dbReference type="InterPro" id="IPR006201">
    <property type="entry name" value="Neur_channel"/>
</dbReference>
<feature type="transmembrane region" description="Helical" evidence="5">
    <location>
        <begin position="297"/>
        <end position="317"/>
    </location>
</feature>
<feature type="chain" id="PRO_5022272614" evidence="5">
    <location>
        <begin position="24"/>
        <end position="419"/>
    </location>
</feature>
<keyword evidence="5" id="KW-0732">Signal</keyword>
<name>A0A210Q885_MIZYE</name>
<dbReference type="PRINTS" id="PR00252">
    <property type="entry name" value="NRIONCHANNEL"/>
</dbReference>
<sequence length="419" mass="47570">MAQTCLILMLLLLCHVIFPSVTAMGTMDDIIQLNGDLFSNYSKDLRPVYNLSDTVHVDISLFLIAILNFDEVSGTIRLSTVVTINWIDYRLKWNSSEYGIVNYIANSSRVWKPRIFMLSSADDLVEFGDSSFNVRVWSTGMVDFNPGKLIKSSCDIDMTYFPTDSHVCSILIVPWMDTIQEVKLHFTSSTIMLDFFTPHGAWEVYKTSINNNFQLSTDVSLLECTIYLRRKPQYFFLSMGIPVLLLCFLNPFVFLLPAASGERISFAVTMFLSMAVYMSSIGEVMPKVSDPIAGASYFLLGTMCFSCLLILLTILSLCCDVVRNVEHFPRWVIAIVRCRANKKECNKNERDGFEQATSKKKCNESCENQESAIELTQTTNDEIQTIDVTKVIDKSLFWITEAIVLAGVAFYVLVYVRFY</sequence>